<dbReference type="SUPFAM" id="SSF56281">
    <property type="entry name" value="Metallo-hydrolase/oxidoreductase"/>
    <property type="match status" value="1"/>
</dbReference>
<dbReference type="Gene3D" id="3.60.15.10">
    <property type="entry name" value="Ribonuclease Z/Hydroxyacylglutathione hydrolase-like"/>
    <property type="match status" value="1"/>
</dbReference>
<dbReference type="Pfam" id="PF19583">
    <property type="entry name" value="ODP"/>
    <property type="match status" value="1"/>
</dbReference>
<accession>I5AQB9</accession>
<dbReference type="Proteomes" id="UP000005753">
    <property type="component" value="Chromosome"/>
</dbReference>
<dbReference type="InterPro" id="IPR008254">
    <property type="entry name" value="Flavodoxin/NO_synth"/>
</dbReference>
<dbReference type="InterPro" id="IPR001226">
    <property type="entry name" value="Flavodoxin_CS"/>
</dbReference>
<dbReference type="EMBL" id="CM001487">
    <property type="protein sequence ID" value="EIM55992.1"/>
    <property type="molecule type" value="Genomic_DNA"/>
</dbReference>
<protein>
    <submittedName>
        <fullName evidence="3">Putative flavoprotein</fullName>
    </submittedName>
</protein>
<dbReference type="OrthoDB" id="9807946at2"/>
<dbReference type="InterPro" id="IPR029039">
    <property type="entry name" value="Flavoprotein-like_sf"/>
</dbReference>
<dbReference type="GO" id="GO:0016651">
    <property type="term" value="F:oxidoreductase activity, acting on NAD(P)H"/>
    <property type="evidence" value="ECO:0007669"/>
    <property type="project" value="UniProtKB-ARBA"/>
</dbReference>
<evidence type="ECO:0000256" key="1">
    <source>
        <dbReference type="ARBA" id="ARBA00007121"/>
    </source>
</evidence>
<dbReference type="eggNOG" id="COG0426">
    <property type="taxonomic scope" value="Bacteria"/>
</dbReference>
<dbReference type="AlphaFoldDB" id="I5AQB9"/>
<dbReference type="GO" id="GO:0046872">
    <property type="term" value="F:metal ion binding"/>
    <property type="evidence" value="ECO:0007669"/>
    <property type="project" value="InterPro"/>
</dbReference>
<dbReference type="InterPro" id="IPR001279">
    <property type="entry name" value="Metallo-B-lactamas"/>
</dbReference>
<sequence>MYNTRKITDDLYWVGASDRRLALFENVYPIPEGISYNSYLLMDEKTVLIDTVDNAVGERFFENVGHVLGERKLDYIIVNHVEPDHSATLLQTLLKYPEAEVVCNAKSKRMISQFFGSTENLCFHEMADGDVLATGRHELTFISAPMVHWPEVMFTFDTTDGTLFSADAFGTFGALSGNIFADEVDFENGWMDSARRYYTNIVGKYGAQVTKVLHTIANLPIMRICPLHGPVWREKIDRYVDKYEKWASYTPEEPSVLIIYGSIYGHTQNAADIVAAELAERGVRDIAEFDVSVTDPSYIVSEAFRRSHIVIASATYNGEIFPKMEQALLELSAHGLQNRTVAVIDNGSWASQAGKKIRGMLEGMKNITILDETLTITSALKDEQREQLIAVADAVASSLSDLMKQSG</sequence>
<dbReference type="PROSITE" id="PS00201">
    <property type="entry name" value="FLAVODOXIN"/>
    <property type="match status" value="1"/>
</dbReference>
<dbReference type="Gene3D" id="3.40.50.360">
    <property type="match status" value="1"/>
</dbReference>
<name>I5AQB9_EUBC6</name>
<dbReference type="SUPFAM" id="SSF52218">
    <property type="entry name" value="Flavoproteins"/>
    <property type="match status" value="1"/>
</dbReference>
<dbReference type="GO" id="GO:0010181">
    <property type="term" value="F:FMN binding"/>
    <property type="evidence" value="ECO:0007669"/>
    <property type="project" value="InterPro"/>
</dbReference>
<comment type="similarity">
    <text evidence="1">In the N-terminal section; belongs to the zinc metallo-hydrolase group 3 family.</text>
</comment>
<feature type="domain" description="Flavodoxin-like" evidence="2">
    <location>
        <begin position="256"/>
        <end position="396"/>
    </location>
</feature>
<evidence type="ECO:0000313" key="3">
    <source>
        <dbReference type="EMBL" id="EIM55992.1"/>
    </source>
</evidence>
<dbReference type="PANTHER" id="PTHR43717">
    <property type="entry name" value="ANAEROBIC NITRIC OXIDE REDUCTASE FLAVORUBREDOXIN"/>
    <property type="match status" value="1"/>
</dbReference>
<dbReference type="Pfam" id="PF00258">
    <property type="entry name" value="Flavodoxin_1"/>
    <property type="match status" value="1"/>
</dbReference>
<dbReference type="PIRSF" id="PIRSF005243">
    <property type="entry name" value="ROO"/>
    <property type="match status" value="1"/>
</dbReference>
<proteinExistence type="inferred from homology"/>
<dbReference type="InterPro" id="IPR016440">
    <property type="entry name" value="Rubredoxin-O_OxRdtase"/>
</dbReference>
<dbReference type="PANTHER" id="PTHR43717:SF1">
    <property type="entry name" value="ANAEROBIC NITRIC OXIDE REDUCTASE FLAVORUBREDOXIN"/>
    <property type="match status" value="1"/>
</dbReference>
<dbReference type="SMART" id="SM00849">
    <property type="entry name" value="Lactamase_B"/>
    <property type="match status" value="1"/>
</dbReference>
<evidence type="ECO:0000313" key="4">
    <source>
        <dbReference type="Proteomes" id="UP000005753"/>
    </source>
</evidence>
<gene>
    <name evidence="3" type="ORF">EubceDRAFT1_0130</name>
</gene>
<organism evidence="3 4">
    <name type="scientific">Eubacterium cellulosolvens (strain ATCC 43171 / JCM 9499 / 6)</name>
    <name type="common">Cillobacterium cellulosolvens</name>
    <dbReference type="NCBI Taxonomy" id="633697"/>
    <lineage>
        <taxon>Bacteria</taxon>
        <taxon>Bacillati</taxon>
        <taxon>Bacillota</taxon>
        <taxon>Clostridia</taxon>
        <taxon>Eubacteriales</taxon>
        <taxon>Eubacteriaceae</taxon>
        <taxon>Eubacterium</taxon>
    </lineage>
</organism>
<evidence type="ECO:0000259" key="2">
    <source>
        <dbReference type="PROSITE" id="PS50902"/>
    </source>
</evidence>
<dbReference type="PROSITE" id="PS50902">
    <property type="entry name" value="FLAVODOXIN_LIKE"/>
    <property type="match status" value="1"/>
</dbReference>
<keyword evidence="4" id="KW-1185">Reference proteome</keyword>
<dbReference type="InterPro" id="IPR036866">
    <property type="entry name" value="RibonucZ/Hydroxyglut_hydro"/>
</dbReference>
<dbReference type="CDD" id="cd07709">
    <property type="entry name" value="flavodiiron_proteins_MBL-fold"/>
    <property type="match status" value="1"/>
</dbReference>
<dbReference type="InterPro" id="IPR045761">
    <property type="entry name" value="ODP_dom"/>
</dbReference>
<dbReference type="STRING" id="633697.EubceDRAFT1_0130"/>
<reference evidence="3 4" key="2">
    <citation type="submission" date="2012-02" db="EMBL/GenBank/DDBJ databases">
        <title>Improved High-Quality Draft sequence of Eubacterium cellulosolvens 6.</title>
        <authorList>
            <consortium name="US DOE Joint Genome Institute"/>
            <person name="Lucas S."/>
            <person name="Han J."/>
            <person name="Lapidus A."/>
            <person name="Cheng J.-F."/>
            <person name="Goodwin L."/>
            <person name="Pitluck S."/>
            <person name="Peters L."/>
            <person name="Mikhailova N."/>
            <person name="Gu W."/>
            <person name="Detter J.C."/>
            <person name="Han C."/>
            <person name="Tapia R."/>
            <person name="Land M."/>
            <person name="Hauser L."/>
            <person name="Kyrpides N."/>
            <person name="Ivanova N."/>
            <person name="Pagani I."/>
            <person name="Johnson E."/>
            <person name="Mukhopadhyay B."/>
            <person name="Anderson I."/>
            <person name="Woyke T."/>
        </authorList>
    </citation>
    <scope>NUCLEOTIDE SEQUENCE [LARGE SCALE GENOMIC DNA]</scope>
    <source>
        <strain evidence="3 4">6</strain>
    </source>
</reference>
<reference evidence="3 4" key="1">
    <citation type="submission" date="2010-08" db="EMBL/GenBank/DDBJ databases">
        <authorList>
            <consortium name="US DOE Joint Genome Institute (JGI-PGF)"/>
            <person name="Lucas S."/>
            <person name="Copeland A."/>
            <person name="Lapidus A."/>
            <person name="Cheng J.-F."/>
            <person name="Bruce D."/>
            <person name="Goodwin L."/>
            <person name="Pitluck S."/>
            <person name="Land M.L."/>
            <person name="Hauser L."/>
            <person name="Chang Y.-J."/>
            <person name="Anderson I.J."/>
            <person name="Johnson E."/>
            <person name="Mulhopadhyay B."/>
            <person name="Kyrpides N."/>
            <person name="Woyke T.J."/>
        </authorList>
    </citation>
    <scope>NUCLEOTIDE SEQUENCE [LARGE SCALE GENOMIC DNA]</scope>
    <source>
        <strain evidence="3 4">6</strain>
    </source>
</reference>
<dbReference type="HOGENOM" id="CLU_017490_1_0_9"/>
<dbReference type="GO" id="GO:0009055">
    <property type="term" value="F:electron transfer activity"/>
    <property type="evidence" value="ECO:0007669"/>
    <property type="project" value="InterPro"/>
</dbReference>